<dbReference type="AlphaFoldDB" id="A0A5C5GD73"/>
<evidence type="ECO:0000256" key="4">
    <source>
        <dbReference type="ARBA" id="ARBA00023136"/>
    </source>
</evidence>
<dbReference type="OrthoDB" id="9806894at2"/>
<proteinExistence type="predicted"/>
<reference evidence="7 8" key="1">
    <citation type="submission" date="2019-06" db="EMBL/GenBank/DDBJ databases">
        <title>Genome of new Rhodobacteraceae sp. SM1903.</title>
        <authorList>
            <person name="Ren X."/>
        </authorList>
    </citation>
    <scope>NUCLEOTIDE SEQUENCE [LARGE SCALE GENOMIC DNA]</scope>
    <source>
        <strain evidence="7 8">SM1903</strain>
    </source>
</reference>
<dbReference type="RefSeq" id="WP_140193438.1">
    <property type="nucleotide sequence ID" value="NZ_CP065915.1"/>
</dbReference>
<dbReference type="EMBL" id="VFFF01000001">
    <property type="protein sequence ID" value="TNY32755.1"/>
    <property type="molecule type" value="Genomic_DNA"/>
</dbReference>
<organism evidence="7 8">
    <name type="scientific">Pelagovum pacificum</name>
    <dbReference type="NCBI Taxonomy" id="2588711"/>
    <lineage>
        <taxon>Bacteria</taxon>
        <taxon>Pseudomonadati</taxon>
        <taxon>Pseudomonadota</taxon>
        <taxon>Alphaproteobacteria</taxon>
        <taxon>Rhodobacterales</taxon>
        <taxon>Paracoccaceae</taxon>
        <taxon>Pelagovum</taxon>
    </lineage>
</organism>
<gene>
    <name evidence="7" type="ORF">FHY64_05625</name>
</gene>
<evidence type="ECO:0000313" key="8">
    <source>
        <dbReference type="Proteomes" id="UP000314011"/>
    </source>
</evidence>
<dbReference type="Pfam" id="PF02674">
    <property type="entry name" value="Colicin_V"/>
    <property type="match status" value="1"/>
</dbReference>
<protein>
    <submittedName>
        <fullName evidence="7">CvpA family protein</fullName>
    </submittedName>
</protein>
<dbReference type="PANTHER" id="PTHR36926">
    <property type="entry name" value="COLICIN V PRODUCTION PROTEIN"/>
    <property type="match status" value="1"/>
</dbReference>
<dbReference type="Proteomes" id="UP000314011">
    <property type="component" value="Unassembled WGS sequence"/>
</dbReference>
<name>A0A5C5GD73_9RHOB</name>
<dbReference type="PANTHER" id="PTHR36926:SF1">
    <property type="entry name" value="COLICIN V PRODUCTION PROTEIN"/>
    <property type="match status" value="1"/>
</dbReference>
<feature type="transmembrane region" description="Helical" evidence="6">
    <location>
        <begin position="31"/>
        <end position="51"/>
    </location>
</feature>
<feature type="transmembrane region" description="Helical" evidence="6">
    <location>
        <begin position="6"/>
        <end position="24"/>
    </location>
</feature>
<evidence type="ECO:0000313" key="7">
    <source>
        <dbReference type="EMBL" id="TNY32755.1"/>
    </source>
</evidence>
<comment type="subcellular location">
    <subcellularLocation>
        <location evidence="1">Membrane</location>
        <topology evidence="1">Multi-pass membrane protein</topology>
    </subcellularLocation>
</comment>
<evidence type="ECO:0000256" key="5">
    <source>
        <dbReference type="SAM" id="MobiDB-lite"/>
    </source>
</evidence>
<dbReference type="InterPro" id="IPR052719">
    <property type="entry name" value="CvpA-like"/>
</dbReference>
<keyword evidence="2 6" id="KW-0812">Transmembrane</keyword>
<keyword evidence="3 6" id="KW-1133">Transmembrane helix</keyword>
<dbReference type="InterPro" id="IPR003825">
    <property type="entry name" value="Colicin-V_CvpA"/>
</dbReference>
<feature type="transmembrane region" description="Helical" evidence="6">
    <location>
        <begin position="111"/>
        <end position="131"/>
    </location>
</feature>
<comment type="caution">
    <text evidence="7">The sequence shown here is derived from an EMBL/GenBank/DDBJ whole genome shotgun (WGS) entry which is preliminary data.</text>
</comment>
<evidence type="ECO:0000256" key="6">
    <source>
        <dbReference type="SAM" id="Phobius"/>
    </source>
</evidence>
<keyword evidence="4 6" id="KW-0472">Membrane</keyword>
<feature type="transmembrane region" description="Helical" evidence="6">
    <location>
        <begin position="71"/>
        <end position="99"/>
    </location>
</feature>
<dbReference type="GO" id="GO:0009403">
    <property type="term" value="P:toxin biosynthetic process"/>
    <property type="evidence" value="ECO:0007669"/>
    <property type="project" value="InterPro"/>
</dbReference>
<feature type="compositionally biased region" description="Acidic residues" evidence="5">
    <location>
        <begin position="200"/>
        <end position="210"/>
    </location>
</feature>
<dbReference type="GO" id="GO:0016020">
    <property type="term" value="C:membrane"/>
    <property type="evidence" value="ECO:0007669"/>
    <property type="project" value="UniProtKB-SubCell"/>
</dbReference>
<evidence type="ECO:0000256" key="2">
    <source>
        <dbReference type="ARBA" id="ARBA00022692"/>
    </source>
</evidence>
<evidence type="ECO:0000256" key="1">
    <source>
        <dbReference type="ARBA" id="ARBA00004141"/>
    </source>
</evidence>
<accession>A0A5C5GD73</accession>
<evidence type="ECO:0000256" key="3">
    <source>
        <dbReference type="ARBA" id="ARBA00022989"/>
    </source>
</evidence>
<sequence>MEGFTVVDAVVAVVIVLSALLAYSRGLVRELMAIAGWVAATVLAFIFADQIQPMIRSLPVVGDFIGDSCELSIIAAFAAVFAVALLVVSLFTPLFSSVIQRSRLGGLDQALGFLFGVARGLLLVAVCFFLYDTVLSAQDIAMIDDSRAARVFGQFTGELEEQDPEAALGWVTTQYEQLVGECGTPAEPVEADLPPSDEGPTLDEIDEQQQ</sequence>
<keyword evidence="8" id="KW-1185">Reference proteome</keyword>
<feature type="region of interest" description="Disordered" evidence="5">
    <location>
        <begin position="184"/>
        <end position="210"/>
    </location>
</feature>